<protein>
    <recommendedName>
        <fullName evidence="4">Sfi1 spindle body domain-containing protein</fullName>
    </recommendedName>
</protein>
<reference evidence="2 3" key="1">
    <citation type="submission" date="2024-02" db="EMBL/GenBank/DDBJ databases">
        <authorList>
            <person name="Chen Y."/>
            <person name="Shah S."/>
            <person name="Dougan E. K."/>
            <person name="Thang M."/>
            <person name="Chan C."/>
        </authorList>
    </citation>
    <scope>NUCLEOTIDE SEQUENCE [LARGE SCALE GENOMIC DNA]</scope>
</reference>
<keyword evidence="3" id="KW-1185">Reference proteome</keyword>
<proteinExistence type="predicted"/>
<organism evidence="2 3">
    <name type="scientific">Durusdinium trenchii</name>
    <dbReference type="NCBI Taxonomy" id="1381693"/>
    <lineage>
        <taxon>Eukaryota</taxon>
        <taxon>Sar</taxon>
        <taxon>Alveolata</taxon>
        <taxon>Dinophyceae</taxon>
        <taxon>Suessiales</taxon>
        <taxon>Symbiodiniaceae</taxon>
        <taxon>Durusdinium</taxon>
    </lineage>
</organism>
<evidence type="ECO:0000256" key="1">
    <source>
        <dbReference type="SAM" id="MobiDB-lite"/>
    </source>
</evidence>
<evidence type="ECO:0008006" key="4">
    <source>
        <dbReference type="Google" id="ProtNLM"/>
    </source>
</evidence>
<evidence type="ECO:0000313" key="2">
    <source>
        <dbReference type="EMBL" id="CAK9117527.1"/>
    </source>
</evidence>
<evidence type="ECO:0000313" key="3">
    <source>
        <dbReference type="Proteomes" id="UP001642484"/>
    </source>
</evidence>
<name>A0ABP0SYT8_9DINO</name>
<accession>A0ABP0SYT8</accession>
<dbReference type="Proteomes" id="UP001642484">
    <property type="component" value="Unassembled WGS sequence"/>
</dbReference>
<gene>
    <name evidence="2" type="ORF">CCMP2556_LOCUS54840</name>
</gene>
<comment type="caution">
    <text evidence="2">The sequence shown here is derived from an EMBL/GenBank/DDBJ whole genome shotgun (WGS) entry which is preliminary data.</text>
</comment>
<feature type="region of interest" description="Disordered" evidence="1">
    <location>
        <begin position="73"/>
        <end position="92"/>
    </location>
</feature>
<dbReference type="EMBL" id="CAXAMN010028728">
    <property type="protein sequence ID" value="CAK9117527.1"/>
    <property type="molecule type" value="Genomic_DNA"/>
</dbReference>
<sequence>MPGQVGILEPLSWINADYEHQIALKAHLDSLSVELSLLRSDVVDVLHRRSLRRRRADIFRAWHFHIALGRPSAPNETRRGGATIDSPREAQRGRQLRSLNTLRCATILCVFLSSSLLQLVLSHWRLAVHRQQKPLDLRAFPAWRLQLFLWAWRGAVETPRGSSMRMSMRHRAWQHSPRNIGLQSQVLQNRAASALRTLRDYDLAYFILQAWNGAVVSATLAQLGGAPTQVVFQPNPHTHPAGPGYRLRRPDLDRARSPLVARTFRRTAITMMDVMRAWYDTCASSRQSRQHIRNAALRVAREILRLVWHVWHEGAKAQKAQRFLVWSLEKKQMLSLRMVSKQSNMQKLRLFLQSWMAFCTENQLRKLKSRRDHQLRRLGIEASEALRSIWHLGSVLVLLRSWHFLTERRRLLQSFEHQRHQWQFDIHRAMLHNRVLERSYASKDREASLYNLVRSFQKWKGWMHACRLGRRIARALPRRLLEETWSVWISFLQDCKLQREHDVRFGRQSQHLKGMSGQVAAQLYLLFRCSACSVSFHAWALLMAEQRHRRRGESQKELHRNAVLKLLPWCASRSRVGECTSRSFERWVRHLKGRRLIARITQLTYSRVLEKDATLLSDAWNAWQKLLNRLHGFDRLQLRWEQEKSTVGTIHLAFQCWRYFLAVAVQERLGLRTRGHSEQLLQAAARHRCKQELRVSFVAWCHYFCAGRRVDAATAFASLAQAEVWQSHCFKAWRIGALLSAKERTALVKRRCEDLEQRSEVLCRFLRRGPWLSAKSVAFRGWCLWHRSQGQRCSALLLLRCYRAWSAFAMQCRRREWAESARQDRYLLRHCLGAWRAQILEKHQNEAYDCNKKSERLKQQLRQVEAWLRQHVPHRAFRMPAIFSQWRSQVLRKSQVLLKNQLLLSSCMREWAQSWSSRRYATSKVRLLALETFCQRQRCYWLQRQGLRVCRRIFSAWWQSAVSKGLGTVLSGRMCKMQRMCSLQRILSSWMAAVCMKQCQRLRHFSFQKQFRESQKSLSMTVLILSFYHWRGGSRGSPPRLYAYTLLLKCLGHRTLLELVFGAWRSLRSLSPETRIEPGVVEAADEMLELCKCLETQNADLLLLLQERANANTLLELELNPGTSPGS</sequence>